<protein>
    <submittedName>
        <fullName evidence="1">Uncharacterized protein</fullName>
    </submittedName>
</protein>
<dbReference type="Gene3D" id="1.25.40.10">
    <property type="entry name" value="Tetratricopeptide repeat domain"/>
    <property type="match status" value="1"/>
</dbReference>
<dbReference type="InterPro" id="IPR019734">
    <property type="entry name" value="TPR_rpt"/>
</dbReference>
<proteinExistence type="evidence at transcript level"/>
<accession>A9NYZ2</accession>
<dbReference type="PANTHER" id="PTHR47310">
    <property type="entry name" value="PROTEIN FLUORESCENT IN BLUE LIGHT, CHLOROPLASTIC"/>
    <property type="match status" value="1"/>
</dbReference>
<dbReference type="GO" id="GO:0015995">
    <property type="term" value="P:chlorophyll biosynthetic process"/>
    <property type="evidence" value="ECO:0007669"/>
    <property type="project" value="InterPro"/>
</dbReference>
<evidence type="ECO:0000313" key="1">
    <source>
        <dbReference type="EMBL" id="ABK25853.1"/>
    </source>
</evidence>
<dbReference type="PROSITE" id="PS50293">
    <property type="entry name" value="TPR_REGION"/>
    <property type="match status" value="1"/>
</dbReference>
<dbReference type="Pfam" id="PF13424">
    <property type="entry name" value="TPR_12"/>
    <property type="match status" value="1"/>
</dbReference>
<dbReference type="InterPro" id="IPR011990">
    <property type="entry name" value="TPR-like_helical_dom_sf"/>
</dbReference>
<name>A9NYZ2_PICSI</name>
<dbReference type="InterPro" id="IPR044243">
    <property type="entry name" value="FLU"/>
</dbReference>
<dbReference type="PANTHER" id="PTHR47310:SF2">
    <property type="entry name" value="PROTEIN FLUORESCENT IN BLUE LIGHT, CHLOROPLASTIC"/>
    <property type="match status" value="1"/>
</dbReference>
<organism evidence="1">
    <name type="scientific">Picea sitchensis</name>
    <name type="common">Sitka spruce</name>
    <name type="synonym">Pinus sitchensis</name>
    <dbReference type="NCBI Taxonomy" id="3332"/>
    <lineage>
        <taxon>Eukaryota</taxon>
        <taxon>Viridiplantae</taxon>
        <taxon>Streptophyta</taxon>
        <taxon>Embryophyta</taxon>
        <taxon>Tracheophyta</taxon>
        <taxon>Spermatophyta</taxon>
        <taxon>Pinopsida</taxon>
        <taxon>Pinidae</taxon>
        <taxon>Conifers I</taxon>
        <taxon>Pinales</taxon>
        <taxon>Pinaceae</taxon>
        <taxon>Picea</taxon>
    </lineage>
</organism>
<dbReference type="AlphaFoldDB" id="A9NYZ2"/>
<dbReference type="EMBL" id="EF086595">
    <property type="protein sequence ID" value="ABK25853.1"/>
    <property type="molecule type" value="mRNA"/>
</dbReference>
<reference evidence="1" key="1">
    <citation type="journal article" date="2008" name="BMC Genomics">
        <title>A conifer genomics resource of 200,000 spruce (Picea spp.) ESTs and 6,464 high-quality, sequence-finished full-length cDNAs for Sitka spruce (Picea sitchensis).</title>
        <authorList>
            <person name="Ralph S.G."/>
            <person name="Chun H.J."/>
            <person name="Kolosova N."/>
            <person name="Cooper D."/>
            <person name="Oddy C."/>
            <person name="Ritland C.E."/>
            <person name="Kirkpatrick R."/>
            <person name="Moore R."/>
            <person name="Barber S."/>
            <person name="Holt R.A."/>
            <person name="Jones S.J."/>
            <person name="Marra M.A."/>
            <person name="Douglas C.J."/>
            <person name="Ritland K."/>
            <person name="Bohlmann J."/>
        </authorList>
    </citation>
    <scope>NUCLEOTIDE SEQUENCE</scope>
    <source>
        <tissue evidence="1">Green portion of the leader tissue</tissue>
    </source>
</reference>
<dbReference type="SUPFAM" id="SSF48452">
    <property type="entry name" value="TPR-like"/>
    <property type="match status" value="1"/>
</dbReference>
<sequence>MAPYVTEMGFSPAIQLTIPSSIRREFQCTRAVHEAKLHLFSAFRPPKFSKFSRKEILELGRTNFCGQLPVIQCNGHRQGEQESTSLSIFTKERFSASAALVLGLLCPCDALAETCTDYTGPIFDMPLLFGIAMIGAAVGGLIARQRRFELERLNNQLRQINMALKRQTQIESYAPSLTYAPVGRSPGMETTTDTRRDEMMSKLKEGKKYLRLRDPQKAFEEFKEALRIAQILGDPTEAKKAARGLGASCHRQRKLREAIKYHSMVLSISEREKENTGDTEAYGAIADCYTELGDLETAAKYYDKYIERLETD</sequence>
<dbReference type="OMA" id="ETCTDYT"/>
<dbReference type="SMART" id="SM00028">
    <property type="entry name" value="TPR"/>
    <property type="match status" value="3"/>
</dbReference>